<keyword evidence="3" id="KW-1185">Reference proteome</keyword>
<accession>A0AAV3Z7X5</accession>
<evidence type="ECO:0000313" key="2">
    <source>
        <dbReference type="EMBL" id="GFN91980.1"/>
    </source>
</evidence>
<comment type="caution">
    <text evidence="2">The sequence shown here is derived from an EMBL/GenBank/DDBJ whole genome shotgun (WGS) entry which is preliminary data.</text>
</comment>
<proteinExistence type="predicted"/>
<reference evidence="2 3" key="1">
    <citation type="journal article" date="2021" name="Elife">
        <title>Chloroplast acquisition without the gene transfer in kleptoplastic sea slugs, Plakobranchus ocellatus.</title>
        <authorList>
            <person name="Maeda T."/>
            <person name="Takahashi S."/>
            <person name="Yoshida T."/>
            <person name="Shimamura S."/>
            <person name="Takaki Y."/>
            <person name="Nagai Y."/>
            <person name="Toyoda A."/>
            <person name="Suzuki Y."/>
            <person name="Arimoto A."/>
            <person name="Ishii H."/>
            <person name="Satoh N."/>
            <person name="Nishiyama T."/>
            <person name="Hasebe M."/>
            <person name="Maruyama T."/>
            <person name="Minagawa J."/>
            <person name="Obokata J."/>
            <person name="Shigenobu S."/>
        </authorList>
    </citation>
    <scope>NUCLEOTIDE SEQUENCE [LARGE SCALE GENOMIC DNA]</scope>
</reference>
<dbReference type="EMBL" id="BLXT01002201">
    <property type="protein sequence ID" value="GFN91980.1"/>
    <property type="molecule type" value="Genomic_DNA"/>
</dbReference>
<feature type="region of interest" description="Disordered" evidence="1">
    <location>
        <begin position="83"/>
        <end position="103"/>
    </location>
</feature>
<dbReference type="Proteomes" id="UP000735302">
    <property type="component" value="Unassembled WGS sequence"/>
</dbReference>
<evidence type="ECO:0000256" key="1">
    <source>
        <dbReference type="SAM" id="MobiDB-lite"/>
    </source>
</evidence>
<name>A0AAV3Z7X5_9GAST</name>
<gene>
    <name evidence="2" type="ORF">PoB_001848600</name>
</gene>
<dbReference type="AlphaFoldDB" id="A0AAV3Z7X5"/>
<protein>
    <submittedName>
        <fullName evidence="2">Uncharacterized protein</fullName>
    </submittedName>
</protein>
<organism evidence="2 3">
    <name type="scientific">Plakobranchus ocellatus</name>
    <dbReference type="NCBI Taxonomy" id="259542"/>
    <lineage>
        <taxon>Eukaryota</taxon>
        <taxon>Metazoa</taxon>
        <taxon>Spiralia</taxon>
        <taxon>Lophotrochozoa</taxon>
        <taxon>Mollusca</taxon>
        <taxon>Gastropoda</taxon>
        <taxon>Heterobranchia</taxon>
        <taxon>Euthyneura</taxon>
        <taxon>Panpulmonata</taxon>
        <taxon>Sacoglossa</taxon>
        <taxon>Placobranchoidea</taxon>
        <taxon>Plakobranchidae</taxon>
        <taxon>Plakobranchus</taxon>
    </lineage>
</organism>
<sequence length="116" mass="12554">MEDEAETVKSKFKLRQIDGPNEAAGSIAPQSPLTSVLDPQTERVIDCHKKCFYSLILRPCGSDVLRMRILGVSLSTLSMVSELSEPSIDPSPPLAPTSTDQQTICVGKSSFTVSDK</sequence>
<evidence type="ECO:0000313" key="3">
    <source>
        <dbReference type="Proteomes" id="UP000735302"/>
    </source>
</evidence>